<comment type="catalytic activity">
    <reaction evidence="6 8">
        <text>(6S)-5,6,7,8-tetrahydrofolate + formate + ATP = (6R)-10-formyltetrahydrofolate + ADP + phosphate</text>
        <dbReference type="Rhea" id="RHEA:20221"/>
        <dbReference type="ChEBI" id="CHEBI:15740"/>
        <dbReference type="ChEBI" id="CHEBI:30616"/>
        <dbReference type="ChEBI" id="CHEBI:43474"/>
        <dbReference type="ChEBI" id="CHEBI:57453"/>
        <dbReference type="ChEBI" id="CHEBI:195366"/>
        <dbReference type="ChEBI" id="CHEBI:456216"/>
        <dbReference type="EC" id="6.3.4.3"/>
    </reaction>
</comment>
<keyword evidence="3 8" id="KW-0436">Ligase</keyword>
<dbReference type="FunFam" id="3.10.410.10:FF:000001">
    <property type="entry name" value="Putative formate--tetrahydrofolate ligase"/>
    <property type="match status" value="1"/>
</dbReference>
<evidence type="ECO:0000256" key="8">
    <source>
        <dbReference type="HAMAP-Rule" id="MF_01543"/>
    </source>
</evidence>
<keyword evidence="5 8" id="KW-0067">ATP-binding</keyword>
<name>A0A9D2KNL5_9FIRM</name>
<feature type="coiled-coil region" evidence="9">
    <location>
        <begin position="343"/>
        <end position="370"/>
    </location>
</feature>
<evidence type="ECO:0000256" key="1">
    <source>
        <dbReference type="ARBA" id="ARBA00004777"/>
    </source>
</evidence>
<accession>A0A9D2KNL5</accession>
<keyword evidence="4 8" id="KW-0547">Nucleotide-binding</keyword>
<organism evidence="10 11">
    <name type="scientific">Candidatus Lachnoclostridium stercoravium</name>
    <dbReference type="NCBI Taxonomy" id="2838633"/>
    <lineage>
        <taxon>Bacteria</taxon>
        <taxon>Bacillati</taxon>
        <taxon>Bacillota</taxon>
        <taxon>Clostridia</taxon>
        <taxon>Lachnospirales</taxon>
        <taxon>Lachnospiraceae</taxon>
    </lineage>
</organism>
<reference evidence="10" key="1">
    <citation type="journal article" date="2021" name="PeerJ">
        <title>Extensive microbial diversity within the chicken gut microbiome revealed by metagenomics and culture.</title>
        <authorList>
            <person name="Gilroy R."/>
            <person name="Ravi A."/>
            <person name="Getino M."/>
            <person name="Pursley I."/>
            <person name="Horton D.L."/>
            <person name="Alikhan N.F."/>
            <person name="Baker D."/>
            <person name="Gharbi K."/>
            <person name="Hall N."/>
            <person name="Watson M."/>
            <person name="Adriaenssens E.M."/>
            <person name="Foster-Nyarko E."/>
            <person name="Jarju S."/>
            <person name="Secka A."/>
            <person name="Antonio M."/>
            <person name="Oren A."/>
            <person name="Chaudhuri R.R."/>
            <person name="La Ragione R."/>
            <person name="Hildebrand F."/>
            <person name="Pallen M.J."/>
        </authorList>
    </citation>
    <scope>NUCLEOTIDE SEQUENCE</scope>
    <source>
        <strain evidence="10">CHK178-16964</strain>
    </source>
</reference>
<comment type="similarity">
    <text evidence="7 8">Belongs to the formate--tetrahydrofolate ligase family.</text>
</comment>
<dbReference type="GO" id="GO:0004329">
    <property type="term" value="F:formate-tetrahydrofolate ligase activity"/>
    <property type="evidence" value="ECO:0007669"/>
    <property type="project" value="UniProtKB-UniRule"/>
</dbReference>
<dbReference type="Gene3D" id="3.30.1510.10">
    <property type="entry name" value="Domain 2, N(10)-formyltetrahydrofolate synthetase"/>
    <property type="match status" value="1"/>
</dbReference>
<evidence type="ECO:0000256" key="9">
    <source>
        <dbReference type="SAM" id="Coils"/>
    </source>
</evidence>
<dbReference type="SUPFAM" id="SSF52540">
    <property type="entry name" value="P-loop containing nucleoside triphosphate hydrolases"/>
    <property type="match status" value="1"/>
</dbReference>
<reference evidence="10" key="2">
    <citation type="submission" date="2021-04" db="EMBL/GenBank/DDBJ databases">
        <authorList>
            <person name="Gilroy R."/>
        </authorList>
    </citation>
    <scope>NUCLEOTIDE SEQUENCE</scope>
    <source>
        <strain evidence="10">CHK178-16964</strain>
    </source>
</reference>
<dbReference type="CDD" id="cd00477">
    <property type="entry name" value="FTHFS"/>
    <property type="match status" value="1"/>
</dbReference>
<evidence type="ECO:0000256" key="7">
    <source>
        <dbReference type="ARBA" id="ARBA00061363"/>
    </source>
</evidence>
<comment type="pathway">
    <text evidence="1 8">One-carbon metabolism; tetrahydrofolate interconversion.</text>
</comment>
<dbReference type="GO" id="GO:0005524">
    <property type="term" value="F:ATP binding"/>
    <property type="evidence" value="ECO:0007669"/>
    <property type="project" value="UniProtKB-UniRule"/>
</dbReference>
<evidence type="ECO:0000313" key="11">
    <source>
        <dbReference type="Proteomes" id="UP000823900"/>
    </source>
</evidence>
<dbReference type="Gene3D" id="3.10.410.10">
    <property type="entry name" value="Formyltetrahydrofolate synthetase, domain 3"/>
    <property type="match status" value="1"/>
</dbReference>
<dbReference type="HAMAP" id="MF_01543">
    <property type="entry name" value="FTHFS"/>
    <property type="match status" value="1"/>
</dbReference>
<dbReference type="EMBL" id="DWZA01000022">
    <property type="protein sequence ID" value="HJA70450.1"/>
    <property type="molecule type" value="Genomic_DNA"/>
</dbReference>
<evidence type="ECO:0000256" key="5">
    <source>
        <dbReference type="ARBA" id="ARBA00022840"/>
    </source>
</evidence>
<dbReference type="GO" id="GO:0035999">
    <property type="term" value="P:tetrahydrofolate interconversion"/>
    <property type="evidence" value="ECO:0007669"/>
    <property type="project" value="UniProtKB-UniRule"/>
</dbReference>
<dbReference type="EC" id="6.3.4.3" evidence="8"/>
<dbReference type="InterPro" id="IPR000559">
    <property type="entry name" value="Formate_THF_ligase"/>
</dbReference>
<dbReference type="PROSITE" id="PS00721">
    <property type="entry name" value="FTHFS_1"/>
    <property type="match status" value="1"/>
</dbReference>
<comment type="caution">
    <text evidence="10">The sequence shown here is derived from an EMBL/GenBank/DDBJ whole genome shotgun (WGS) entry which is preliminary data.</text>
</comment>
<sequence length="556" mass="59804">MKTDIEIAQEAKMLPIKEVAAAYGITEDDLEFYGKYKAKITDDLWNQIKDRKDGKLVLVTAINPTPAGEGKTTTSVGLGEAFAKIGKKAIIALREPSLGPCFGIKGGAAGGGYAQVVPMEDLNLHFTGDFHAITSANNLLAALLDNHIQQGNALGIDTRQILWKRCMDMNDRVLRNIVVGLGAKADGFVREDHFVITVASEIMAILCLAEDMKDLKERLGRIIVAYNFAGEPVTAKDLNAVGAMAALLKDALKPNLIQTLEHTGALVHGGPFANIAHGCNSVRATRMALKLADITVTEAGFGADLGAEKFLDIKCRMAGLKPDAVVLVATVRALKYNGGVPKTELQEENLEALKKGIVNLEKHIENIQKYGVPVIVTLNSFTSDTEAEYAYIKKFCEDRGCEFALSEVWAKGGEGGVALAEKVLHTLETKESHFKPIYPDDMSLKDKIHTVATEIYGADGVTYSPAAERALKKVTEMGFGNLPVCMAKTQYSLSDDQTKLGRPTGFQINVRDAYVSAGAGFVVVLTGAIMTMPGLPKAPAAYNIDVNEDGVITGLF</sequence>
<evidence type="ECO:0000256" key="4">
    <source>
        <dbReference type="ARBA" id="ARBA00022741"/>
    </source>
</evidence>
<dbReference type="Proteomes" id="UP000823900">
    <property type="component" value="Unassembled WGS sequence"/>
</dbReference>
<gene>
    <name evidence="8" type="primary">fhs</name>
    <name evidence="10" type="ORF">IAA07_02580</name>
</gene>
<dbReference type="Gene3D" id="3.40.50.300">
    <property type="entry name" value="P-loop containing nucleotide triphosphate hydrolases"/>
    <property type="match status" value="1"/>
</dbReference>
<dbReference type="AlphaFoldDB" id="A0A9D2KNL5"/>
<dbReference type="Pfam" id="PF01268">
    <property type="entry name" value="FTHFS"/>
    <property type="match status" value="1"/>
</dbReference>
<dbReference type="FunFam" id="3.30.1510.10:FF:000001">
    <property type="entry name" value="Formate--tetrahydrofolate ligase"/>
    <property type="match status" value="1"/>
</dbReference>
<evidence type="ECO:0000256" key="3">
    <source>
        <dbReference type="ARBA" id="ARBA00022598"/>
    </source>
</evidence>
<dbReference type="PROSITE" id="PS00722">
    <property type="entry name" value="FTHFS_2"/>
    <property type="match status" value="1"/>
</dbReference>
<dbReference type="InterPro" id="IPR020628">
    <property type="entry name" value="Formate_THF_ligase_CS"/>
</dbReference>
<feature type="binding site" evidence="8">
    <location>
        <begin position="65"/>
        <end position="72"/>
    </location>
    <ligand>
        <name>ATP</name>
        <dbReference type="ChEBI" id="CHEBI:30616"/>
    </ligand>
</feature>
<evidence type="ECO:0000256" key="2">
    <source>
        <dbReference type="ARBA" id="ARBA00022563"/>
    </source>
</evidence>
<keyword evidence="9" id="KW-0175">Coiled coil</keyword>
<protein>
    <recommendedName>
        <fullName evidence="8">Formate--tetrahydrofolate ligase</fullName>
        <ecNumber evidence="8">6.3.4.3</ecNumber>
    </recommendedName>
    <alternativeName>
        <fullName evidence="8">Formyltetrahydrofolate synthetase</fullName>
        <shortName evidence="8">FHS</shortName>
        <shortName evidence="8">FTHFS</shortName>
    </alternativeName>
</protein>
<dbReference type="NCBIfam" id="NF010030">
    <property type="entry name" value="PRK13505.1"/>
    <property type="match status" value="1"/>
</dbReference>
<evidence type="ECO:0000313" key="10">
    <source>
        <dbReference type="EMBL" id="HJA70450.1"/>
    </source>
</evidence>
<dbReference type="InterPro" id="IPR027417">
    <property type="entry name" value="P-loop_NTPase"/>
</dbReference>
<proteinExistence type="inferred from homology"/>
<keyword evidence="2 8" id="KW-0554">One-carbon metabolism</keyword>
<evidence type="ECO:0000256" key="6">
    <source>
        <dbReference type="ARBA" id="ARBA00049033"/>
    </source>
</evidence>